<dbReference type="PATRIC" id="fig|1286171.3.peg.1066"/>
<dbReference type="EMBL" id="CP007452">
    <property type="protein sequence ID" value="AHM56413.1"/>
    <property type="molecule type" value="Genomic_DNA"/>
</dbReference>
<dbReference type="SMART" id="SM00257">
    <property type="entry name" value="LysM"/>
    <property type="match status" value="1"/>
</dbReference>
<organism evidence="2 3">
    <name type="scientific">Peptoclostridium acidaminophilum DSM 3953</name>
    <dbReference type="NCBI Taxonomy" id="1286171"/>
    <lineage>
        <taxon>Bacteria</taxon>
        <taxon>Bacillati</taxon>
        <taxon>Bacillota</taxon>
        <taxon>Clostridia</taxon>
        <taxon>Peptostreptococcales</taxon>
        <taxon>Peptoclostridiaceae</taxon>
        <taxon>Peptoclostridium</taxon>
    </lineage>
</organism>
<dbReference type="PANTHER" id="PTHR34700:SF4">
    <property type="entry name" value="PHAGE-LIKE ELEMENT PBSX PROTEIN XKDP"/>
    <property type="match status" value="1"/>
</dbReference>
<accession>W8TF03</accession>
<evidence type="ECO:0000313" key="2">
    <source>
        <dbReference type="EMBL" id="AHM56413.1"/>
    </source>
</evidence>
<dbReference type="HOGENOM" id="CLU_077348_0_0_9"/>
<keyword evidence="3" id="KW-1185">Reference proteome</keyword>
<name>W8TF03_PEPAC</name>
<feature type="domain" description="LysM" evidence="1">
    <location>
        <begin position="160"/>
        <end position="207"/>
    </location>
</feature>
<dbReference type="SUPFAM" id="SSF54106">
    <property type="entry name" value="LysM domain"/>
    <property type="match status" value="1"/>
</dbReference>
<dbReference type="Pfam" id="PF21821">
    <property type="entry name" value="Dit_like"/>
    <property type="match status" value="1"/>
</dbReference>
<dbReference type="Gene3D" id="3.10.350.10">
    <property type="entry name" value="LysM domain"/>
    <property type="match status" value="1"/>
</dbReference>
<evidence type="ECO:0000313" key="3">
    <source>
        <dbReference type="Proteomes" id="UP000019591"/>
    </source>
</evidence>
<dbReference type="CDD" id="cd00118">
    <property type="entry name" value="LysM"/>
    <property type="match status" value="1"/>
</dbReference>
<protein>
    <submittedName>
        <fullName evidence="2">Phage-like element PBSX protein XkdP</fullName>
    </submittedName>
</protein>
<dbReference type="KEGG" id="eac:EAL2_c11150"/>
<proteinExistence type="predicted"/>
<dbReference type="PROSITE" id="PS51782">
    <property type="entry name" value="LYSM"/>
    <property type="match status" value="1"/>
</dbReference>
<dbReference type="Pfam" id="PF01476">
    <property type="entry name" value="LysM"/>
    <property type="match status" value="1"/>
</dbReference>
<dbReference type="STRING" id="1286171.EAL2_c11150"/>
<dbReference type="AlphaFoldDB" id="W8TF03"/>
<dbReference type="eggNOG" id="COG1652">
    <property type="taxonomic scope" value="Bacteria"/>
</dbReference>
<dbReference type="InterPro" id="IPR052196">
    <property type="entry name" value="Bact_Kbp"/>
</dbReference>
<dbReference type="InterPro" id="IPR048494">
    <property type="entry name" value="Dit-like_N"/>
</dbReference>
<dbReference type="OrthoDB" id="9800780at2"/>
<dbReference type="InterPro" id="IPR036779">
    <property type="entry name" value="LysM_dom_sf"/>
</dbReference>
<sequence>MEFWLSQNNGAEKLRLPVNPQSFEISTGSKNTTVDINEVGEINLIGNRRLDSITLSSFFPARKYSFVKFSNFPKPYECVDIIKRWRDNKNPIRLIIVGTDINHAMAIENFSYGEKDGTGDVYFTLELKEYRFLNVASSKEGNTGIISASQERPSEKEKVTEYTVKKGDTLIGISKKVYGDSSKWKQIADKNAIKDPSKLMIGQKLVIP</sequence>
<dbReference type="InterPro" id="IPR018392">
    <property type="entry name" value="LysM"/>
</dbReference>
<dbReference type="Proteomes" id="UP000019591">
    <property type="component" value="Chromosome"/>
</dbReference>
<dbReference type="RefSeq" id="WP_025435418.1">
    <property type="nucleotide sequence ID" value="NZ_CP007452.1"/>
</dbReference>
<gene>
    <name evidence="2" type="primary">xkdP</name>
    <name evidence="2" type="ORF">EAL2_c11150</name>
</gene>
<dbReference type="PANTHER" id="PTHR34700">
    <property type="entry name" value="POTASSIUM BINDING PROTEIN KBP"/>
    <property type="match status" value="1"/>
</dbReference>
<reference evidence="2 3" key="1">
    <citation type="journal article" date="2014" name="Genome Announc.">
        <title>Complete Genome Sequence of Amino Acid-Utilizing Eubacterium acidaminophilum al-2 (DSM 3953).</title>
        <authorList>
            <person name="Poehlein A."/>
            <person name="Andreesen J.R."/>
            <person name="Daniel R."/>
        </authorList>
    </citation>
    <scope>NUCLEOTIDE SEQUENCE [LARGE SCALE GENOMIC DNA]</scope>
    <source>
        <strain evidence="2 3">DSM 3953</strain>
    </source>
</reference>
<evidence type="ECO:0000259" key="1">
    <source>
        <dbReference type="PROSITE" id="PS51782"/>
    </source>
</evidence>